<accession>M2Q5H2</accession>
<dbReference type="OrthoDB" id="2800666at2759"/>
<evidence type="ECO:0000259" key="1">
    <source>
        <dbReference type="Pfam" id="PF12937"/>
    </source>
</evidence>
<keyword evidence="3" id="KW-1185">Reference proteome</keyword>
<protein>
    <recommendedName>
        <fullName evidence="1">F-box domain-containing protein</fullName>
    </recommendedName>
</protein>
<evidence type="ECO:0000313" key="2">
    <source>
        <dbReference type="EMBL" id="EMD32058.1"/>
    </source>
</evidence>
<reference evidence="2 3" key="1">
    <citation type="journal article" date="2012" name="Proc. Natl. Acad. Sci. U.S.A.">
        <title>Comparative genomics of Ceriporiopsis subvermispora and Phanerochaete chrysosporium provide insight into selective ligninolysis.</title>
        <authorList>
            <person name="Fernandez-Fueyo E."/>
            <person name="Ruiz-Duenas F.J."/>
            <person name="Ferreira P."/>
            <person name="Floudas D."/>
            <person name="Hibbett D.S."/>
            <person name="Canessa P."/>
            <person name="Larrondo L.F."/>
            <person name="James T.Y."/>
            <person name="Seelenfreund D."/>
            <person name="Lobos S."/>
            <person name="Polanco R."/>
            <person name="Tello M."/>
            <person name="Honda Y."/>
            <person name="Watanabe T."/>
            <person name="Watanabe T."/>
            <person name="Ryu J.S."/>
            <person name="Kubicek C.P."/>
            <person name="Schmoll M."/>
            <person name="Gaskell J."/>
            <person name="Hammel K.E."/>
            <person name="St John F.J."/>
            <person name="Vanden Wymelenberg A."/>
            <person name="Sabat G."/>
            <person name="Splinter BonDurant S."/>
            <person name="Syed K."/>
            <person name="Yadav J.S."/>
            <person name="Doddapaneni H."/>
            <person name="Subramanian V."/>
            <person name="Lavin J.L."/>
            <person name="Oguiza J.A."/>
            <person name="Perez G."/>
            <person name="Pisabarro A.G."/>
            <person name="Ramirez L."/>
            <person name="Santoyo F."/>
            <person name="Master E."/>
            <person name="Coutinho P.M."/>
            <person name="Henrissat B."/>
            <person name="Lombard V."/>
            <person name="Magnuson J.K."/>
            <person name="Kuees U."/>
            <person name="Hori C."/>
            <person name="Igarashi K."/>
            <person name="Samejima M."/>
            <person name="Held B.W."/>
            <person name="Barry K.W."/>
            <person name="LaButti K.M."/>
            <person name="Lapidus A."/>
            <person name="Lindquist E.A."/>
            <person name="Lucas S.M."/>
            <person name="Riley R."/>
            <person name="Salamov A.A."/>
            <person name="Hoffmeister D."/>
            <person name="Schwenk D."/>
            <person name="Hadar Y."/>
            <person name="Yarden O."/>
            <person name="de Vries R.P."/>
            <person name="Wiebenga A."/>
            <person name="Stenlid J."/>
            <person name="Eastwood D."/>
            <person name="Grigoriev I.V."/>
            <person name="Berka R.M."/>
            <person name="Blanchette R.A."/>
            <person name="Kersten P."/>
            <person name="Martinez A.T."/>
            <person name="Vicuna R."/>
            <person name="Cullen D."/>
        </authorList>
    </citation>
    <scope>NUCLEOTIDE SEQUENCE [LARGE SCALE GENOMIC DNA]</scope>
    <source>
        <strain evidence="2 3">B</strain>
    </source>
</reference>
<dbReference type="Proteomes" id="UP000016930">
    <property type="component" value="Unassembled WGS sequence"/>
</dbReference>
<dbReference type="SUPFAM" id="SSF52047">
    <property type="entry name" value="RNI-like"/>
    <property type="match status" value="1"/>
</dbReference>
<feature type="domain" description="F-box" evidence="1">
    <location>
        <begin position="61"/>
        <end position="120"/>
    </location>
</feature>
<organism evidence="2 3">
    <name type="scientific">Ceriporiopsis subvermispora (strain B)</name>
    <name type="common">White-rot fungus</name>
    <name type="synonym">Gelatoporia subvermispora</name>
    <dbReference type="NCBI Taxonomy" id="914234"/>
    <lineage>
        <taxon>Eukaryota</taxon>
        <taxon>Fungi</taxon>
        <taxon>Dikarya</taxon>
        <taxon>Basidiomycota</taxon>
        <taxon>Agaricomycotina</taxon>
        <taxon>Agaricomycetes</taxon>
        <taxon>Polyporales</taxon>
        <taxon>Gelatoporiaceae</taxon>
        <taxon>Gelatoporia</taxon>
    </lineage>
</organism>
<dbReference type="Gene3D" id="1.20.1280.50">
    <property type="match status" value="1"/>
</dbReference>
<dbReference type="AlphaFoldDB" id="M2Q5H2"/>
<dbReference type="InterPro" id="IPR032675">
    <property type="entry name" value="LRR_dom_sf"/>
</dbReference>
<dbReference type="EMBL" id="KB445813">
    <property type="protein sequence ID" value="EMD32058.1"/>
    <property type="molecule type" value="Genomic_DNA"/>
</dbReference>
<evidence type="ECO:0000313" key="3">
    <source>
        <dbReference type="Proteomes" id="UP000016930"/>
    </source>
</evidence>
<name>M2Q5H2_CERS8</name>
<gene>
    <name evidence="2" type="ORF">CERSUDRAFT_99756</name>
</gene>
<dbReference type="InterPro" id="IPR001810">
    <property type="entry name" value="F-box_dom"/>
</dbReference>
<dbReference type="Pfam" id="PF12937">
    <property type="entry name" value="F-box-like"/>
    <property type="match status" value="1"/>
</dbReference>
<dbReference type="Gene3D" id="3.80.10.10">
    <property type="entry name" value="Ribonuclease Inhibitor"/>
    <property type="match status" value="1"/>
</dbReference>
<sequence>MASRGLRSHQCLARLLEILNELDQLDKSVFCMNHKELKEMESALATASTFVQSLMNTPPPINRLPPEILSDIFLRVPGIQKRPFRSQSPFIECAEALPLTHVCSYWREVAINMPYLWAHIRAPSLIDFSLTRSRGVPLHVIWCRENATRVESLLSSGVAVQELCCYDGSMTPDRIDYPARFLKTLHMEDCLPAGDEDVSLFRDQTPSLRQVVIIRCAHFPTNSFADLTYLCIEQCAAPIRLSRILSLFSASPSLEKLTLWEVDLQDDSGPTHVVSLPMLRYIDLKLQKVQSAEILVSHLALSAKIGVLLYGHSFSALKSVSGLIKNTTKLIVALNQDVFHAIAMGTVGQSAGVHAATQVGNPTSISGLLDIVDKAISFPRIRTLMTKGYSAFDKTKMFSILRKLTSLTALTVDNTEAWDDDILLALFWYCEDNITPLCPKLTTVRILTENIADDSTILALAEARFNQGYPISELIIESYDQVPAIEGINKFVSKVRYKTIIGEPDVPYVIRGRRTQHTS</sequence>
<proteinExistence type="predicted"/>
<dbReference type="HOGENOM" id="CLU_444121_0_0_1"/>